<keyword evidence="12" id="KW-1133">Transmembrane helix</keyword>
<sequence>MILPPHFDKSKKYPLLIDVYAGPCSQKVDQYFRLNWATYLASTEKIIVASFDGRGSGYQGDKIMHEIYRQLGTVEVADQISAGRHFASLGYVDETRMAIWGWSYGGYVTSMVLGSGSGVFKCGIAVAPVSSWFYYDSIYTERYMSLPTLEDNLRNYESSTVMAKAAQFKDVGYLLIHGTADDNVHFQQAAQISKALVDAGVDFESMWYTDKDHGISGLAHRHIYTHMSHYLKQCFNLQ</sequence>
<keyword evidence="7" id="KW-0645">Protease</keyword>
<proteinExistence type="predicted"/>
<evidence type="ECO:0000256" key="2">
    <source>
        <dbReference type="ARBA" id="ARBA00004606"/>
    </source>
</evidence>
<keyword evidence="13" id="KW-0472">Membrane</keyword>
<evidence type="ECO:0000256" key="1">
    <source>
        <dbReference type="ARBA" id="ARBA00001257"/>
    </source>
</evidence>
<evidence type="ECO:0000259" key="17">
    <source>
        <dbReference type="Pfam" id="PF00326"/>
    </source>
</evidence>
<dbReference type="EC" id="3.4.14.5" evidence="4"/>
<dbReference type="InterPro" id="IPR050278">
    <property type="entry name" value="Serine_Prot_S9B/DPPIV"/>
</dbReference>
<keyword evidence="19" id="KW-1185">Reference proteome</keyword>
<dbReference type="InterPro" id="IPR002471">
    <property type="entry name" value="Pept_S9_AS"/>
</dbReference>
<dbReference type="PROSITE" id="PS00708">
    <property type="entry name" value="PRO_ENDOPEP_SER"/>
    <property type="match status" value="1"/>
</dbReference>
<protein>
    <recommendedName>
        <fullName evidence="4">dipeptidyl-peptidase IV</fullName>
        <ecNumber evidence="4">3.4.14.5</ecNumber>
    </recommendedName>
    <alternativeName>
        <fullName evidence="15">Dipeptidyl peptidase IV</fullName>
    </alternativeName>
</protein>
<evidence type="ECO:0000256" key="15">
    <source>
        <dbReference type="ARBA" id="ARBA00030567"/>
    </source>
</evidence>
<keyword evidence="10" id="KW-0720">Serine protease</keyword>
<evidence type="ECO:0000256" key="10">
    <source>
        <dbReference type="ARBA" id="ARBA00022825"/>
    </source>
</evidence>
<evidence type="ECO:0000256" key="6">
    <source>
        <dbReference type="ARBA" id="ARBA00022525"/>
    </source>
</evidence>
<evidence type="ECO:0000256" key="16">
    <source>
        <dbReference type="ARBA" id="ARBA00037847"/>
    </source>
</evidence>
<dbReference type="SUPFAM" id="SSF53474">
    <property type="entry name" value="alpha/beta-Hydrolases"/>
    <property type="match status" value="1"/>
</dbReference>
<keyword evidence="6" id="KW-0964">Secreted</keyword>
<evidence type="ECO:0000256" key="4">
    <source>
        <dbReference type="ARBA" id="ARBA00012062"/>
    </source>
</evidence>
<evidence type="ECO:0000256" key="14">
    <source>
        <dbReference type="ARBA" id="ARBA00023180"/>
    </source>
</evidence>
<dbReference type="Proteomes" id="UP001162483">
    <property type="component" value="Unassembled WGS sequence"/>
</dbReference>
<evidence type="ECO:0000313" key="19">
    <source>
        <dbReference type="Proteomes" id="UP001162483"/>
    </source>
</evidence>
<comment type="caution">
    <text evidence="18">The sequence shown here is derived from an EMBL/GenBank/DDBJ whole genome shotgun (WGS) entry which is preliminary data.</text>
</comment>
<dbReference type="PANTHER" id="PTHR11731">
    <property type="entry name" value="PROTEASE FAMILY S9B,C DIPEPTIDYL-PEPTIDASE IV-RELATED"/>
    <property type="match status" value="1"/>
</dbReference>
<comment type="catalytic activity">
    <reaction evidence="1">
        <text>Release of an N-terminal dipeptide, Xaa-Yaa-|-Zaa-, from a polypeptide, preferentially when Yaa is Pro, provided Zaa is neither Pro nor hydroxyproline.</text>
        <dbReference type="EC" id="3.4.14.5"/>
    </reaction>
</comment>
<dbReference type="EMBL" id="CATNWA010012370">
    <property type="protein sequence ID" value="CAI9563325.1"/>
    <property type="molecule type" value="Genomic_DNA"/>
</dbReference>
<evidence type="ECO:0000256" key="9">
    <source>
        <dbReference type="ARBA" id="ARBA00022801"/>
    </source>
</evidence>
<evidence type="ECO:0000256" key="3">
    <source>
        <dbReference type="ARBA" id="ARBA00004613"/>
    </source>
</evidence>
<organism evidence="18 19">
    <name type="scientific">Staurois parvus</name>
    <dbReference type="NCBI Taxonomy" id="386267"/>
    <lineage>
        <taxon>Eukaryota</taxon>
        <taxon>Metazoa</taxon>
        <taxon>Chordata</taxon>
        <taxon>Craniata</taxon>
        <taxon>Vertebrata</taxon>
        <taxon>Euteleostomi</taxon>
        <taxon>Amphibia</taxon>
        <taxon>Batrachia</taxon>
        <taxon>Anura</taxon>
        <taxon>Neobatrachia</taxon>
        <taxon>Ranoidea</taxon>
        <taxon>Ranidae</taxon>
        <taxon>Staurois</taxon>
    </lineage>
</organism>
<evidence type="ECO:0000256" key="7">
    <source>
        <dbReference type="ARBA" id="ARBA00022670"/>
    </source>
</evidence>
<evidence type="ECO:0000313" key="18">
    <source>
        <dbReference type="EMBL" id="CAI9563325.1"/>
    </source>
</evidence>
<dbReference type="Pfam" id="PF00326">
    <property type="entry name" value="Peptidase_S9"/>
    <property type="match status" value="1"/>
</dbReference>
<reference evidence="18" key="1">
    <citation type="submission" date="2023-05" db="EMBL/GenBank/DDBJ databases">
        <authorList>
            <person name="Stuckert A."/>
        </authorList>
    </citation>
    <scope>NUCLEOTIDE SEQUENCE</scope>
</reference>
<comment type="subcellular location">
    <subcellularLocation>
        <location evidence="16">Endomembrane system</location>
        <topology evidence="16">Single-pass membrane protein</topology>
    </subcellularLocation>
    <subcellularLocation>
        <location evidence="2">Membrane</location>
        <topology evidence="2">Single-pass type II membrane protein</topology>
    </subcellularLocation>
    <subcellularLocation>
        <location evidence="3">Secreted</location>
    </subcellularLocation>
</comment>
<keyword evidence="14" id="KW-0325">Glycoprotein</keyword>
<dbReference type="InterPro" id="IPR029058">
    <property type="entry name" value="AB_hydrolase_fold"/>
</dbReference>
<keyword evidence="11" id="KW-0735">Signal-anchor</keyword>
<evidence type="ECO:0000256" key="12">
    <source>
        <dbReference type="ARBA" id="ARBA00022989"/>
    </source>
</evidence>
<evidence type="ECO:0000256" key="8">
    <source>
        <dbReference type="ARBA" id="ARBA00022692"/>
    </source>
</evidence>
<dbReference type="InterPro" id="IPR001375">
    <property type="entry name" value="Peptidase_S9_cat"/>
</dbReference>
<feature type="domain" description="Peptidase S9 prolyl oligopeptidase catalytic" evidence="17">
    <location>
        <begin position="34"/>
        <end position="237"/>
    </location>
</feature>
<dbReference type="PANTHER" id="PTHR11731:SF128">
    <property type="entry name" value="DIPEPTIDYL PEPTIDASE 4"/>
    <property type="match status" value="1"/>
</dbReference>
<evidence type="ECO:0000256" key="5">
    <source>
        <dbReference type="ARBA" id="ARBA00022438"/>
    </source>
</evidence>
<evidence type="ECO:0000256" key="11">
    <source>
        <dbReference type="ARBA" id="ARBA00022968"/>
    </source>
</evidence>
<accession>A0ABN9CUF5</accession>
<keyword evidence="8" id="KW-0812">Transmembrane</keyword>
<keyword evidence="9" id="KW-0378">Hydrolase</keyword>
<evidence type="ECO:0000256" key="13">
    <source>
        <dbReference type="ARBA" id="ARBA00023136"/>
    </source>
</evidence>
<keyword evidence="5" id="KW-0031">Aminopeptidase</keyword>
<gene>
    <name evidence="18" type="ORF">SPARVUS_LOCUS5723173</name>
</gene>
<dbReference type="Gene3D" id="3.40.50.1820">
    <property type="entry name" value="alpha/beta hydrolase"/>
    <property type="match status" value="1"/>
</dbReference>
<name>A0ABN9CUF5_9NEOB</name>